<dbReference type="Gene3D" id="3.40.1190.10">
    <property type="entry name" value="Mur-like, catalytic domain"/>
    <property type="match status" value="1"/>
</dbReference>
<name>A0A8T5UPT2_9EURY</name>
<feature type="domain" description="Mur ligase central" evidence="1">
    <location>
        <begin position="61"/>
        <end position="299"/>
    </location>
</feature>
<dbReference type="EMBL" id="JAIOUQ010000007">
    <property type="protein sequence ID" value="MBZ2165798.1"/>
    <property type="molecule type" value="Genomic_DNA"/>
</dbReference>
<organism evidence="2 3">
    <name type="scientific">Methanobacterium spitsbergense</name>
    <dbReference type="NCBI Taxonomy" id="2874285"/>
    <lineage>
        <taxon>Archaea</taxon>
        <taxon>Methanobacteriati</taxon>
        <taxon>Methanobacteriota</taxon>
        <taxon>Methanomada group</taxon>
        <taxon>Methanobacteria</taxon>
        <taxon>Methanobacteriales</taxon>
        <taxon>Methanobacteriaceae</taxon>
        <taxon>Methanobacterium</taxon>
    </lineage>
</organism>
<dbReference type="AlphaFoldDB" id="A0A8T5UPT2"/>
<proteinExistence type="predicted"/>
<dbReference type="InterPro" id="IPR013221">
    <property type="entry name" value="Mur_ligase_cen"/>
</dbReference>
<protein>
    <submittedName>
        <fullName evidence="2">UDP-N-acetylmuramyl peptide synthase</fullName>
    </submittedName>
</protein>
<evidence type="ECO:0000313" key="3">
    <source>
        <dbReference type="Proteomes" id="UP000825933"/>
    </source>
</evidence>
<reference evidence="3" key="1">
    <citation type="journal article" date="2022" name="Microbiol. Resour. Announc.">
        <title>Draft Genome Sequence of a Methanogenic Archaeon from West Spitsbergen Permafrost.</title>
        <authorList>
            <person name="Trubitsyn V."/>
            <person name="Rivkina E."/>
            <person name="Shcherbakova V."/>
        </authorList>
    </citation>
    <scope>NUCLEOTIDE SEQUENCE [LARGE SCALE GENOMIC DNA]</scope>
    <source>
        <strain evidence="3">VT</strain>
    </source>
</reference>
<dbReference type="SUPFAM" id="SSF53623">
    <property type="entry name" value="MurD-like peptide ligases, catalytic domain"/>
    <property type="match status" value="1"/>
</dbReference>
<dbReference type="Proteomes" id="UP000825933">
    <property type="component" value="Unassembled WGS sequence"/>
</dbReference>
<evidence type="ECO:0000313" key="2">
    <source>
        <dbReference type="EMBL" id="MBZ2165798.1"/>
    </source>
</evidence>
<sequence length="479" mass="53715">MGLYGKIRCKTARISGKFAKNVVKLGKGMGKSFPGYLFLNIGSDDCLRELAKQPRIGSIIITGTNGKTTTTKLISLFLANDTSISYNYDSNTLNAIATGLLSDNIDLGVFEYGIRDIMHAIPDEVCKLVQPIGVVYTNVSREHSFVAGVSNPFNSYLKAKELLSAPMKRGIVICNADDPRTAYIGKRKEADTHVTYYGLEINMNDESSNTDIYCPLCGEVLNYTIKYSNHRGVFRCSCGFERPKPDMMLTELSKDFDQWTVKIEGNVFNYPTDETVPLNLTIKTPAFGLYNLYNLLCAVTTYASFTPTPENVENTVKKVSKSLDLSILPPGRFEIMKIEDKLVGMGQGDNGDALKANVQFMEDYVKGDLGFIYTTPDTGEDDIFEDHLDALISAKPKMVYVVPGRSSIEAAREYYDKISKVLDAEFYPLAYEYMPKRREKIIEIIYKSQYKYMIVTGCGPEHYMWAELKSELKSNSESF</sequence>
<dbReference type="RefSeq" id="WP_223791382.1">
    <property type="nucleotide sequence ID" value="NZ_JAIOUQ010000007.1"/>
</dbReference>
<keyword evidence="3" id="KW-1185">Reference proteome</keyword>
<gene>
    <name evidence="2" type="ORF">K8N75_07070</name>
</gene>
<dbReference type="Pfam" id="PF08245">
    <property type="entry name" value="Mur_ligase_M"/>
    <property type="match status" value="1"/>
</dbReference>
<dbReference type="GO" id="GO:0016881">
    <property type="term" value="F:acid-amino acid ligase activity"/>
    <property type="evidence" value="ECO:0007669"/>
    <property type="project" value="InterPro"/>
</dbReference>
<dbReference type="GO" id="GO:0005524">
    <property type="term" value="F:ATP binding"/>
    <property type="evidence" value="ECO:0007669"/>
    <property type="project" value="InterPro"/>
</dbReference>
<evidence type="ECO:0000259" key="1">
    <source>
        <dbReference type="Pfam" id="PF08245"/>
    </source>
</evidence>
<dbReference type="PANTHER" id="PTHR23135">
    <property type="entry name" value="MUR LIGASE FAMILY MEMBER"/>
    <property type="match status" value="1"/>
</dbReference>
<accession>A0A8T5UPT2</accession>
<comment type="caution">
    <text evidence="2">The sequence shown here is derived from an EMBL/GenBank/DDBJ whole genome shotgun (WGS) entry which is preliminary data.</text>
</comment>
<dbReference type="PANTHER" id="PTHR23135:SF7">
    <property type="entry name" value="LIPID II ISOGLUTAMINYL SYNTHASE (GLUTAMINE-HYDROLYZING) SUBUNIT MURT"/>
    <property type="match status" value="1"/>
</dbReference>
<dbReference type="InterPro" id="IPR036565">
    <property type="entry name" value="Mur-like_cat_sf"/>
</dbReference>